<evidence type="ECO:0008006" key="4">
    <source>
        <dbReference type="Google" id="ProtNLM"/>
    </source>
</evidence>
<keyword evidence="1" id="KW-0732">Signal</keyword>
<evidence type="ECO:0000313" key="2">
    <source>
        <dbReference type="EMBL" id="EAW29812.1"/>
    </source>
</evidence>
<reference evidence="2 3" key="1">
    <citation type="journal article" date="2010" name="J. Bacteriol.">
        <title>Genome sequence of the oligotrophic marine Gammaproteobacterium HTCC2143, isolated from the Oregon Coast.</title>
        <authorList>
            <person name="Oh H.M."/>
            <person name="Kang I."/>
            <person name="Ferriera S."/>
            <person name="Giovannoni S.J."/>
            <person name="Cho J.C."/>
        </authorList>
    </citation>
    <scope>NUCLEOTIDE SEQUENCE [LARGE SCALE GENOMIC DNA]</scope>
    <source>
        <strain evidence="2 3">HTCC2143</strain>
    </source>
</reference>
<dbReference type="InterPro" id="IPR016980">
    <property type="entry name" value="S-AdoMet-dep_MeTrfase_Alr7345"/>
</dbReference>
<name>A0YH44_9GAMM</name>
<dbReference type="EMBL" id="AAVT01000014">
    <property type="protein sequence ID" value="EAW29812.1"/>
    <property type="molecule type" value="Genomic_DNA"/>
</dbReference>
<dbReference type="PIRSF" id="PIRSF031679">
    <property type="entry name" value="Mtase_Alr7345_prd"/>
    <property type="match status" value="1"/>
</dbReference>
<proteinExistence type="predicted"/>
<protein>
    <recommendedName>
        <fullName evidence="4">Methyltransferase</fullName>
    </recommendedName>
</protein>
<feature type="signal peptide" evidence="1">
    <location>
        <begin position="1"/>
        <end position="37"/>
    </location>
</feature>
<dbReference type="eggNOG" id="COG4798">
    <property type="taxonomic scope" value="Bacteria"/>
</dbReference>
<gene>
    <name evidence="2" type="ORF">GP2143_11989</name>
</gene>
<dbReference type="STRING" id="247633.GP2143_11989"/>
<sequence>MRKNKEKIMRVNELLKRTGVCLAAGLLIIAGSSKAFAEDSDAALAAALDARNDDLKARDGARNPEETLKLFGVEPGMTVLEVLPGGGWYTKILAPLVGSEGAIYGVNYADDMWAMFGLFSDEAIAGRVASTAAFAGNVAGYPGAADVPARAFTFGAVPDELKGTVDVVVMVRALHNLNRFEARAAMRSQAIDDLYTLVKTGGVVGVVQHRAPADADDSWADGSSGYLKEAAVIAMFQQAGFELAGSSEVNANPNDKPETGDIVWRLPPSLRTSPDQKEAMSAIGESDRMTLKFVKK</sequence>
<dbReference type="Proteomes" id="UP000004931">
    <property type="component" value="Unassembled WGS sequence"/>
</dbReference>
<evidence type="ECO:0000313" key="3">
    <source>
        <dbReference type="Proteomes" id="UP000004931"/>
    </source>
</evidence>
<evidence type="ECO:0000256" key="1">
    <source>
        <dbReference type="SAM" id="SignalP"/>
    </source>
</evidence>
<dbReference type="Gene3D" id="3.40.50.150">
    <property type="entry name" value="Vaccinia Virus protein VP39"/>
    <property type="match status" value="1"/>
</dbReference>
<keyword evidence="3" id="KW-1185">Reference proteome</keyword>
<organism evidence="2 3">
    <name type="scientific">marine gamma proteobacterium HTCC2143</name>
    <dbReference type="NCBI Taxonomy" id="247633"/>
    <lineage>
        <taxon>Bacteria</taxon>
        <taxon>Pseudomonadati</taxon>
        <taxon>Pseudomonadota</taxon>
        <taxon>Gammaproteobacteria</taxon>
        <taxon>Cellvibrionales</taxon>
        <taxon>Spongiibacteraceae</taxon>
        <taxon>BD1-7 clade</taxon>
    </lineage>
</organism>
<accession>A0YH44</accession>
<feature type="chain" id="PRO_5002630971" description="Methyltransferase" evidence="1">
    <location>
        <begin position="38"/>
        <end position="296"/>
    </location>
</feature>
<dbReference type="AlphaFoldDB" id="A0YH44"/>
<comment type="caution">
    <text evidence="2">The sequence shown here is derived from an EMBL/GenBank/DDBJ whole genome shotgun (WGS) entry which is preliminary data.</text>
</comment>
<dbReference type="SUPFAM" id="SSF53335">
    <property type="entry name" value="S-adenosyl-L-methionine-dependent methyltransferases"/>
    <property type="match status" value="1"/>
</dbReference>
<dbReference type="InterPro" id="IPR029063">
    <property type="entry name" value="SAM-dependent_MTases_sf"/>
</dbReference>